<dbReference type="HOGENOM" id="CLU_1191690_0_0_1"/>
<organism evidence="1 2">
    <name type="scientific">Theobroma cacao</name>
    <name type="common">Cacao</name>
    <name type="synonym">Cocoa</name>
    <dbReference type="NCBI Taxonomy" id="3641"/>
    <lineage>
        <taxon>Eukaryota</taxon>
        <taxon>Viridiplantae</taxon>
        <taxon>Streptophyta</taxon>
        <taxon>Embryophyta</taxon>
        <taxon>Tracheophyta</taxon>
        <taxon>Spermatophyta</taxon>
        <taxon>Magnoliopsida</taxon>
        <taxon>eudicotyledons</taxon>
        <taxon>Gunneridae</taxon>
        <taxon>Pentapetalae</taxon>
        <taxon>rosids</taxon>
        <taxon>malvids</taxon>
        <taxon>Malvales</taxon>
        <taxon>Malvaceae</taxon>
        <taxon>Byttnerioideae</taxon>
        <taxon>Theobroma</taxon>
    </lineage>
</organism>
<protein>
    <submittedName>
        <fullName evidence="1">Uncharacterized protein</fullName>
    </submittedName>
</protein>
<accession>A0A061F6K1</accession>
<sequence length="233" mass="25046">MEPNEVEAHCSGHNTQHINAELWTPWSGPHGLKLNADATLFVKDGEAMMAMGFVVRNSIGGVALMDAKRMLHSSSMVSASDPDIISDFLAPANSTALDGNFFTFNFAVYSMLTIDRIQGTFNPPLIHRRCAELLSSLLMEALRLVLLTQLASFTPKLSRLRLSSCFLNGTSLTFRINLTMAVSGFGSANAGTVAIPSTVFATGIDDDILAKGFKTDFTSIQKIKAGLGAKAKN</sequence>
<name>A0A061F6K1_THECC</name>
<gene>
    <name evidence="1" type="ORF">TCM_030995</name>
</gene>
<dbReference type="STRING" id="3641.A0A061F6K1"/>
<keyword evidence="2" id="KW-1185">Reference proteome</keyword>
<dbReference type="InterPro" id="IPR014710">
    <property type="entry name" value="RmlC-like_jellyroll"/>
</dbReference>
<dbReference type="Gene3D" id="2.60.120.10">
    <property type="entry name" value="Jelly Rolls"/>
    <property type="match status" value="1"/>
</dbReference>
<dbReference type="AlphaFoldDB" id="A0A061F6K1"/>
<dbReference type="InParanoid" id="A0A061F6K1"/>
<dbReference type="Gramene" id="EOY12508">
    <property type="protein sequence ID" value="EOY12508"/>
    <property type="gene ID" value="TCM_030995"/>
</dbReference>
<reference evidence="1 2" key="1">
    <citation type="journal article" date="2013" name="Genome Biol.">
        <title>The genome sequence of the most widely cultivated cacao type and its use to identify candidate genes regulating pod color.</title>
        <authorList>
            <person name="Motamayor J.C."/>
            <person name="Mockaitis K."/>
            <person name="Schmutz J."/>
            <person name="Haiminen N."/>
            <person name="Iii D.L."/>
            <person name="Cornejo O."/>
            <person name="Findley S.D."/>
            <person name="Zheng P."/>
            <person name="Utro F."/>
            <person name="Royaert S."/>
            <person name="Saski C."/>
            <person name="Jenkins J."/>
            <person name="Podicheti R."/>
            <person name="Zhao M."/>
            <person name="Scheffler B.E."/>
            <person name="Stack J.C."/>
            <person name="Feltus F.A."/>
            <person name="Mustiga G.M."/>
            <person name="Amores F."/>
            <person name="Phillips W."/>
            <person name="Marelli J.P."/>
            <person name="May G.D."/>
            <person name="Shapiro H."/>
            <person name="Ma J."/>
            <person name="Bustamante C.D."/>
            <person name="Schnell R.J."/>
            <person name="Main D."/>
            <person name="Gilbert D."/>
            <person name="Parida L."/>
            <person name="Kuhn D.N."/>
        </authorList>
    </citation>
    <scope>NUCLEOTIDE SEQUENCE [LARGE SCALE GENOMIC DNA]</scope>
    <source>
        <strain evidence="2">cv. Matina 1-6</strain>
    </source>
</reference>
<evidence type="ECO:0000313" key="1">
    <source>
        <dbReference type="EMBL" id="EOY12508.1"/>
    </source>
</evidence>
<dbReference type="EMBL" id="CM001885">
    <property type="protein sequence ID" value="EOY12508.1"/>
    <property type="molecule type" value="Genomic_DNA"/>
</dbReference>
<proteinExistence type="predicted"/>
<dbReference type="Proteomes" id="UP000026915">
    <property type="component" value="Chromosome 7"/>
</dbReference>
<evidence type="ECO:0000313" key="2">
    <source>
        <dbReference type="Proteomes" id="UP000026915"/>
    </source>
</evidence>